<sequence>MNITKKVFISSILATGLLCGAVGVYAADGVSLVQAYLNSTIKFTVNGVSWTPKDASGNKLSPLVYNGSTYLPAKAVGEAMNASVLWNAGTKTVAITTTGSASAGEPYNDSSSATTTPVTNVPVTTAPAATAPASQSSSLPSGLLTLPYNHDLTAVGENNKSVALAFIQAYGNALTSGSNSSYNTLIDKYVIDDLNDYDMGYKKTSKDNAAKSISGVVKLNDSGVITKYAGILKSATLSDVKLDTTWSEKYSTSTTLCYKVELPGFFISSFSVFFEFDMDKETNTYYLVAVNI</sequence>
<feature type="region of interest" description="Disordered" evidence="1">
    <location>
        <begin position="100"/>
        <end position="120"/>
    </location>
</feature>
<protein>
    <recommendedName>
        <fullName evidence="3">Copper amine oxidase-like N-terminal domain-containing protein</fullName>
    </recommendedName>
</protein>
<evidence type="ECO:0000256" key="2">
    <source>
        <dbReference type="SAM" id="SignalP"/>
    </source>
</evidence>
<evidence type="ECO:0000313" key="4">
    <source>
        <dbReference type="EMBL" id="NOU78111.1"/>
    </source>
</evidence>
<evidence type="ECO:0000256" key="1">
    <source>
        <dbReference type="SAM" id="MobiDB-lite"/>
    </source>
</evidence>
<dbReference type="Pfam" id="PF07833">
    <property type="entry name" value="Cu_amine_oxidN1"/>
    <property type="match status" value="1"/>
</dbReference>
<comment type="caution">
    <text evidence="4">The sequence shown here is derived from an EMBL/GenBank/DDBJ whole genome shotgun (WGS) entry which is preliminary data.</text>
</comment>
<gene>
    <name evidence="4" type="ORF">GC101_04375</name>
</gene>
<dbReference type="RefSeq" id="WP_171716228.1">
    <property type="nucleotide sequence ID" value="NZ_WHOB01000016.1"/>
</dbReference>
<dbReference type="EMBL" id="WHOB01000016">
    <property type="protein sequence ID" value="NOU78111.1"/>
    <property type="molecule type" value="Genomic_DNA"/>
</dbReference>
<reference evidence="4 5" key="1">
    <citation type="submission" date="2019-10" db="EMBL/GenBank/DDBJ databases">
        <title>Description of Paenibacillus terricola sp. nov.</title>
        <authorList>
            <person name="Carlier A."/>
            <person name="Qi S."/>
        </authorList>
    </citation>
    <scope>NUCLEOTIDE SEQUENCE [LARGE SCALE GENOMIC DNA]</scope>
    <source>
        <strain evidence="4 5">LMG 31459</strain>
    </source>
</reference>
<dbReference type="Proteomes" id="UP000596857">
    <property type="component" value="Unassembled WGS sequence"/>
</dbReference>
<organism evidence="4 5">
    <name type="scientific">Paenibacillus phytohabitans</name>
    <dbReference type="NCBI Taxonomy" id="2654978"/>
    <lineage>
        <taxon>Bacteria</taxon>
        <taxon>Bacillati</taxon>
        <taxon>Bacillota</taxon>
        <taxon>Bacilli</taxon>
        <taxon>Bacillales</taxon>
        <taxon>Paenibacillaceae</taxon>
        <taxon>Paenibacillus</taxon>
    </lineage>
</organism>
<keyword evidence="2" id="KW-0732">Signal</keyword>
<feature type="chain" id="PRO_5045618297" description="Copper amine oxidase-like N-terminal domain-containing protein" evidence="2">
    <location>
        <begin position="27"/>
        <end position="292"/>
    </location>
</feature>
<feature type="compositionally biased region" description="Low complexity" evidence="1">
    <location>
        <begin position="110"/>
        <end position="120"/>
    </location>
</feature>
<proteinExistence type="predicted"/>
<name>A0ABX1YD49_9BACL</name>
<keyword evidence="5" id="KW-1185">Reference proteome</keyword>
<dbReference type="InterPro" id="IPR012854">
    <property type="entry name" value="Cu_amine_oxidase-like_N"/>
</dbReference>
<evidence type="ECO:0000259" key="3">
    <source>
        <dbReference type="Pfam" id="PF07833"/>
    </source>
</evidence>
<feature type="signal peptide" evidence="2">
    <location>
        <begin position="1"/>
        <end position="26"/>
    </location>
</feature>
<feature type="domain" description="Copper amine oxidase-like N-terminal" evidence="3">
    <location>
        <begin position="60"/>
        <end position="99"/>
    </location>
</feature>
<accession>A0ABX1YD49</accession>
<evidence type="ECO:0000313" key="5">
    <source>
        <dbReference type="Proteomes" id="UP000596857"/>
    </source>
</evidence>